<sequence>MMLRRAFLRLNPMTGPVKLSRRWNATKTNHTPNRSAASTVSLLASGAIAGGLVTFAACSAWYNRPNDAQAVSPVIPTRPAISTKRYLSADPQPSQAIVVRFLHFYLDPFLAIIPGGTQAFDKLVDGIAKTHGDELNRILIAAYNDVNRVILEGGGVNVRTAHKLMDIARNLLIDLTRLSQDIGVRFLEDNPNFVAQIDAGIRQLQELRETYSPQARKFVKDGYRQLKGLFGRGGSTEAPKDDS</sequence>
<organism evidence="1 2">
    <name type="scientific">Sphaerosporella brunnea</name>
    <dbReference type="NCBI Taxonomy" id="1250544"/>
    <lineage>
        <taxon>Eukaryota</taxon>
        <taxon>Fungi</taxon>
        <taxon>Dikarya</taxon>
        <taxon>Ascomycota</taxon>
        <taxon>Pezizomycotina</taxon>
        <taxon>Pezizomycetes</taxon>
        <taxon>Pezizales</taxon>
        <taxon>Pyronemataceae</taxon>
        <taxon>Sphaerosporella</taxon>
    </lineage>
</organism>
<gene>
    <name evidence="1" type="ORF">FN846DRAFT_386073</name>
</gene>
<accession>A0A5J5EID5</accession>
<dbReference type="OrthoDB" id="3883941at2759"/>
<keyword evidence="2" id="KW-1185">Reference proteome</keyword>
<comment type="caution">
    <text evidence="1">The sequence shown here is derived from an EMBL/GenBank/DDBJ whole genome shotgun (WGS) entry which is preliminary data.</text>
</comment>
<dbReference type="InParanoid" id="A0A5J5EID5"/>
<protein>
    <submittedName>
        <fullName evidence="1">Uncharacterized protein</fullName>
    </submittedName>
</protein>
<reference evidence="1 2" key="1">
    <citation type="submission" date="2019-09" db="EMBL/GenBank/DDBJ databases">
        <title>Draft genome of the ectomycorrhizal ascomycete Sphaerosporella brunnea.</title>
        <authorList>
            <consortium name="DOE Joint Genome Institute"/>
            <person name="Benucci G.M."/>
            <person name="Marozzi G."/>
            <person name="Antonielli L."/>
            <person name="Sanchez S."/>
            <person name="Marco P."/>
            <person name="Wang X."/>
            <person name="Falini L.B."/>
            <person name="Barry K."/>
            <person name="Haridas S."/>
            <person name="Lipzen A."/>
            <person name="Labutti K."/>
            <person name="Grigoriev I.V."/>
            <person name="Murat C."/>
            <person name="Martin F."/>
            <person name="Albertini E."/>
            <person name="Donnini D."/>
            <person name="Bonito G."/>
        </authorList>
    </citation>
    <scope>NUCLEOTIDE SEQUENCE [LARGE SCALE GENOMIC DNA]</scope>
    <source>
        <strain evidence="1 2">Sb_GMNB300</strain>
    </source>
</reference>
<evidence type="ECO:0000313" key="1">
    <source>
        <dbReference type="EMBL" id="KAA8894769.1"/>
    </source>
</evidence>
<proteinExistence type="predicted"/>
<name>A0A5J5EID5_9PEZI</name>
<dbReference type="AlphaFoldDB" id="A0A5J5EID5"/>
<dbReference type="Proteomes" id="UP000326924">
    <property type="component" value="Unassembled WGS sequence"/>
</dbReference>
<evidence type="ECO:0000313" key="2">
    <source>
        <dbReference type="Proteomes" id="UP000326924"/>
    </source>
</evidence>
<dbReference type="EMBL" id="VXIS01000313">
    <property type="protein sequence ID" value="KAA8894769.1"/>
    <property type="molecule type" value="Genomic_DNA"/>
</dbReference>